<accession>A0ABT2J5B4</accession>
<sequence>MTRADFRKSSYSNPNQNCVEVARGLDLLRDSKAPERTLPAPGLPALVRWVKAR</sequence>
<dbReference type="Proteomes" id="UP001156441">
    <property type="component" value="Unassembled WGS sequence"/>
</dbReference>
<evidence type="ECO:0000313" key="2">
    <source>
        <dbReference type="EMBL" id="MCT2583057.1"/>
    </source>
</evidence>
<protein>
    <submittedName>
        <fullName evidence="2">DUF397 domain-containing protein</fullName>
    </submittedName>
</protein>
<name>A0ABT2J5B4_9PSEU</name>
<feature type="domain" description="DUF397" evidence="1">
    <location>
        <begin position="4"/>
        <end position="37"/>
    </location>
</feature>
<dbReference type="RefSeq" id="WP_260190427.1">
    <property type="nucleotide sequence ID" value="NZ_JAFFZE010000008.1"/>
</dbReference>
<reference evidence="2 3" key="1">
    <citation type="submission" date="2021-02" db="EMBL/GenBank/DDBJ databases">
        <title>Actinophytocola xerophila sp. nov., isolated from soil of cotton cropping field.</title>
        <authorList>
            <person name="Huang R."/>
            <person name="Chen X."/>
            <person name="Ge X."/>
            <person name="Liu W."/>
        </authorList>
    </citation>
    <scope>NUCLEOTIDE SEQUENCE [LARGE SCALE GENOMIC DNA]</scope>
    <source>
        <strain evidence="2 3">S1-96</strain>
    </source>
</reference>
<dbReference type="Pfam" id="PF04149">
    <property type="entry name" value="DUF397"/>
    <property type="match status" value="1"/>
</dbReference>
<comment type="caution">
    <text evidence="2">The sequence shown here is derived from an EMBL/GenBank/DDBJ whole genome shotgun (WGS) entry which is preliminary data.</text>
</comment>
<evidence type="ECO:0000259" key="1">
    <source>
        <dbReference type="Pfam" id="PF04149"/>
    </source>
</evidence>
<evidence type="ECO:0000313" key="3">
    <source>
        <dbReference type="Proteomes" id="UP001156441"/>
    </source>
</evidence>
<dbReference type="InterPro" id="IPR007278">
    <property type="entry name" value="DUF397"/>
</dbReference>
<gene>
    <name evidence="2" type="ORF">JT362_08005</name>
</gene>
<proteinExistence type="predicted"/>
<dbReference type="EMBL" id="JAFFZE010000008">
    <property type="protein sequence ID" value="MCT2583057.1"/>
    <property type="molecule type" value="Genomic_DNA"/>
</dbReference>
<keyword evidence="3" id="KW-1185">Reference proteome</keyword>
<organism evidence="2 3">
    <name type="scientific">Actinophytocola gossypii</name>
    <dbReference type="NCBI Taxonomy" id="2812003"/>
    <lineage>
        <taxon>Bacteria</taxon>
        <taxon>Bacillati</taxon>
        <taxon>Actinomycetota</taxon>
        <taxon>Actinomycetes</taxon>
        <taxon>Pseudonocardiales</taxon>
        <taxon>Pseudonocardiaceae</taxon>
    </lineage>
</organism>